<dbReference type="InterPro" id="IPR035994">
    <property type="entry name" value="Nucleoside_phosphorylase_sf"/>
</dbReference>
<evidence type="ECO:0000313" key="5">
    <source>
        <dbReference type="Proteomes" id="UP000015100"/>
    </source>
</evidence>
<dbReference type="InterPro" id="IPR056002">
    <property type="entry name" value="DUF7580"/>
</dbReference>
<feature type="domain" description="DUF7580" evidence="3">
    <location>
        <begin position="143"/>
        <end position="449"/>
    </location>
</feature>
<protein>
    <submittedName>
        <fullName evidence="4">Uncharacterized protein</fullName>
    </submittedName>
</protein>
<feature type="region of interest" description="Disordered" evidence="1">
    <location>
        <begin position="518"/>
        <end position="584"/>
    </location>
</feature>
<dbReference type="eggNOG" id="ENOG502SJ2T">
    <property type="taxonomic scope" value="Eukaryota"/>
</dbReference>
<evidence type="ECO:0000259" key="2">
    <source>
        <dbReference type="Pfam" id="PF01048"/>
    </source>
</evidence>
<dbReference type="STRING" id="1284197.S8A818"/>
<dbReference type="PANTHER" id="PTHR46082:SF6">
    <property type="entry name" value="AAA+ ATPASE DOMAIN-CONTAINING PROTEIN-RELATED"/>
    <property type="match status" value="1"/>
</dbReference>
<comment type="caution">
    <text evidence="4">The sequence shown here is derived from an EMBL/GenBank/DDBJ whole genome shotgun (WGS) entry which is preliminary data.</text>
</comment>
<feature type="compositionally biased region" description="Polar residues" evidence="1">
    <location>
        <begin position="530"/>
        <end position="549"/>
    </location>
</feature>
<dbReference type="PANTHER" id="PTHR46082">
    <property type="entry name" value="ATP/GTP-BINDING PROTEIN-RELATED"/>
    <property type="match status" value="1"/>
</dbReference>
<dbReference type="Gene3D" id="3.40.50.1580">
    <property type="entry name" value="Nucleoside phosphorylase domain"/>
    <property type="match status" value="1"/>
</dbReference>
<dbReference type="Pfam" id="PF01048">
    <property type="entry name" value="PNP_UDP_1"/>
    <property type="match status" value="1"/>
</dbReference>
<gene>
    <name evidence="4" type="ORF">H072_7247</name>
</gene>
<dbReference type="GO" id="GO:0009116">
    <property type="term" value="P:nucleoside metabolic process"/>
    <property type="evidence" value="ECO:0007669"/>
    <property type="project" value="InterPro"/>
</dbReference>
<dbReference type="OrthoDB" id="20872at2759"/>
<dbReference type="GO" id="GO:0003824">
    <property type="term" value="F:catalytic activity"/>
    <property type="evidence" value="ECO:0007669"/>
    <property type="project" value="InterPro"/>
</dbReference>
<evidence type="ECO:0000256" key="1">
    <source>
        <dbReference type="SAM" id="MobiDB-lite"/>
    </source>
</evidence>
<dbReference type="Proteomes" id="UP000015100">
    <property type="component" value="Unassembled WGS sequence"/>
</dbReference>
<name>S8A818_DACHA</name>
<keyword evidence="5" id="KW-1185">Reference proteome</keyword>
<dbReference type="HOGENOM" id="CLU_012073_1_0_1"/>
<evidence type="ECO:0000313" key="4">
    <source>
        <dbReference type="EMBL" id="EPS38984.1"/>
    </source>
</evidence>
<dbReference type="Pfam" id="PF24476">
    <property type="entry name" value="DUF7580"/>
    <property type="match status" value="1"/>
</dbReference>
<evidence type="ECO:0000259" key="3">
    <source>
        <dbReference type="Pfam" id="PF24476"/>
    </source>
</evidence>
<feature type="domain" description="Nucleoside phosphorylase" evidence="2">
    <location>
        <begin position="606"/>
        <end position="725"/>
    </location>
</feature>
<reference evidence="4 5" key="1">
    <citation type="journal article" date="2013" name="PLoS Genet.">
        <title>Genomic mechanisms accounting for the adaptation to parasitism in nematode-trapping fungi.</title>
        <authorList>
            <person name="Meerupati T."/>
            <person name="Andersson K.M."/>
            <person name="Friman E."/>
            <person name="Kumar D."/>
            <person name="Tunlid A."/>
            <person name="Ahren D."/>
        </authorList>
    </citation>
    <scope>NUCLEOTIDE SEQUENCE [LARGE SCALE GENOMIC DNA]</scope>
    <source>
        <strain evidence="4 5">CBS 200.50</strain>
    </source>
</reference>
<proteinExistence type="predicted"/>
<dbReference type="SUPFAM" id="SSF53167">
    <property type="entry name" value="Purine and uridine phosphorylases"/>
    <property type="match status" value="1"/>
</dbReference>
<reference evidence="5" key="2">
    <citation type="submission" date="2013-04" db="EMBL/GenBank/DDBJ databases">
        <title>Genomic mechanisms accounting for the adaptation to parasitism in nematode-trapping fungi.</title>
        <authorList>
            <person name="Ahren D.G."/>
        </authorList>
    </citation>
    <scope>NUCLEOTIDE SEQUENCE [LARGE SCALE GENOMIC DNA]</scope>
    <source>
        <strain evidence="5">CBS 200.50</strain>
    </source>
</reference>
<accession>S8A818</accession>
<dbReference type="InterPro" id="IPR000845">
    <property type="entry name" value="Nucleoside_phosphorylase_d"/>
</dbReference>
<dbReference type="AlphaFoldDB" id="S8A818"/>
<dbReference type="EMBL" id="AQGS01000512">
    <property type="protein sequence ID" value="EPS38984.1"/>
    <property type="molecule type" value="Genomic_DNA"/>
</dbReference>
<organism evidence="4 5">
    <name type="scientific">Dactylellina haptotyla (strain CBS 200.50)</name>
    <name type="common">Nematode-trapping fungus</name>
    <name type="synonym">Monacrosporium haptotylum</name>
    <dbReference type="NCBI Taxonomy" id="1284197"/>
    <lineage>
        <taxon>Eukaryota</taxon>
        <taxon>Fungi</taxon>
        <taxon>Dikarya</taxon>
        <taxon>Ascomycota</taxon>
        <taxon>Pezizomycotina</taxon>
        <taxon>Orbiliomycetes</taxon>
        <taxon>Orbiliales</taxon>
        <taxon>Orbiliaceae</taxon>
        <taxon>Dactylellina</taxon>
    </lineage>
</organism>
<sequence length="949" mass="105716">MRKNDLDALMDGGLDDAAMQHAQIHLESLCDFMERNAIDSGFSRPENKGAASKYHRLDALLYELSSTSWAFDMVSGTARRLFQSVSPGKDIKEVEKFNEFFGSLTKPSIVDICFLAKAVPSDEPSPDSGHPQEQLGANFDRLSLLLSRFQDSLKCDGNHDVLLNISASRRGSRVSRLELFLSTCRIPRLWLESRLDTLSLSESIELHPINDQLCEHIHDTRDIGDRLYLIVANEEIYIRGDDECSEIENKSSSFYTSKQPSKTLKELLESGAFNSSVFGYDGPRFTENEKRELAATLVSNLALSVVSSRTIKCWDPTAIYFLAEPNGECIRNCPYALCTSSSKADHKQNPHNEAQQRDLALEDTDFELLAKLLLEIKGWSLPNDIALLTTIEREMNNNLGNQRYLRAVHDCLKFRSLYQRHIRRRASKGHKVDEVTVVKDIISTIVKGIKAPIQRVLGGKRQFGDEEDFGYAISSDCYHLGMSTESGSQIQRSSPQLVYSGDQTPTKRVRFEYCRPEERFEPTTGLPSDANISQNSPNPHTRNYSTRLNPTVRFHTSSRSRSPGPPRESHRTPEPVHTPHHIEKGKFSNLLKDIPSPPADCRDFEIVIICALTLEANAVEALFDKYWDSEGYKYHKSPMDPNAYSTGVIGSHNVILAHMPAMGKGSAARVAANCRYSFTGIKLALVVGICGAVPFKKTRDEILLGEVVISSGIIQYDFGRRYSNEFVRKSSLVDNLGRHNTEVQAHLNMLQTRRNTQKLQEKTLKYLSKVLDKFGKEDTYPGPAEDRLFPSDYRHKHSSGCTICAACNGEGDPVCDTAIESSCYQLGCDKTQLVSRNRLHQAPEANKATGQAATNKPAIHFGLVASGDTVMKSGGDRDAIAANENIIAFEMEGAGVCDTFPCLVIKGVCDYADSHKSKNWQNYAAASAAACMKAFLKSWPKTGREGVSF</sequence>
<dbReference type="InterPro" id="IPR053137">
    <property type="entry name" value="NLR-like"/>
</dbReference>